<name>A0A0E9M301_9BACT</name>
<reference evidence="1 2" key="1">
    <citation type="journal article" date="2015" name="Microbes Environ.">
        <title>Distribution and evolution of nitrogen fixation genes in the phylum bacteroidetes.</title>
        <authorList>
            <person name="Inoue J."/>
            <person name="Oshima K."/>
            <person name="Suda W."/>
            <person name="Sakamoto M."/>
            <person name="Iino T."/>
            <person name="Noda S."/>
            <person name="Hongoh Y."/>
            <person name="Hattori M."/>
            <person name="Ohkuma M."/>
        </authorList>
    </citation>
    <scope>NUCLEOTIDE SEQUENCE [LARGE SCALE GENOMIC DNA]</scope>
    <source>
        <strain evidence="1">JCM 15548</strain>
    </source>
</reference>
<dbReference type="Proteomes" id="UP000032900">
    <property type="component" value="Unassembled WGS sequence"/>
</dbReference>
<dbReference type="STRING" id="1236989.JCM15548_13911"/>
<dbReference type="EMBL" id="BAZW01000051">
    <property type="protein sequence ID" value="GAO31540.1"/>
    <property type="molecule type" value="Genomic_DNA"/>
</dbReference>
<dbReference type="OrthoDB" id="1491885at2"/>
<evidence type="ECO:0000313" key="1">
    <source>
        <dbReference type="EMBL" id="GAO31540.1"/>
    </source>
</evidence>
<evidence type="ECO:0008006" key="3">
    <source>
        <dbReference type="Google" id="ProtNLM"/>
    </source>
</evidence>
<sequence length="202" mass="23652">MRRLVVFLPFYILFVGSLWAQTGVDSVPSKPVRYFLKPEILNGDTLPHVLLDEVTVMKPWEFKSRREYRKYNRLIRNIKVTLPYARLAAEKLALINEELEEIEGKKERRHFVKEAESQLFEEFEAPLRKLTFSQGKLLIRLIDRETGDNSYNLIKEYKGGVPAFFWQGIARIFGANLKDEYNAEEDDKMIEHIIQMIDAGAL</sequence>
<keyword evidence="2" id="KW-1185">Reference proteome</keyword>
<evidence type="ECO:0000313" key="2">
    <source>
        <dbReference type="Proteomes" id="UP000032900"/>
    </source>
</evidence>
<comment type="caution">
    <text evidence="1">The sequence shown here is derived from an EMBL/GenBank/DDBJ whole genome shotgun (WGS) entry which is preliminary data.</text>
</comment>
<dbReference type="InterPro" id="IPR025636">
    <property type="entry name" value="DUF4294"/>
</dbReference>
<accession>A0A0E9M301</accession>
<protein>
    <recommendedName>
        <fullName evidence="3">DUF4294 domain-containing protein</fullName>
    </recommendedName>
</protein>
<organism evidence="1 2">
    <name type="scientific">Geofilum rubicundum JCM 15548</name>
    <dbReference type="NCBI Taxonomy" id="1236989"/>
    <lineage>
        <taxon>Bacteria</taxon>
        <taxon>Pseudomonadati</taxon>
        <taxon>Bacteroidota</taxon>
        <taxon>Bacteroidia</taxon>
        <taxon>Marinilabiliales</taxon>
        <taxon>Marinilabiliaceae</taxon>
        <taxon>Geofilum</taxon>
    </lineage>
</organism>
<proteinExistence type="predicted"/>
<dbReference type="Pfam" id="PF14127">
    <property type="entry name" value="DUF4294"/>
    <property type="match status" value="1"/>
</dbReference>
<gene>
    <name evidence="1" type="ORF">JCM15548_13911</name>
</gene>
<dbReference type="AlphaFoldDB" id="A0A0E9M301"/>
<dbReference type="RefSeq" id="WP_062127713.1">
    <property type="nucleotide sequence ID" value="NZ_BAZW01000051.1"/>
</dbReference>